<dbReference type="Pfam" id="PF02163">
    <property type="entry name" value="Peptidase_M50"/>
    <property type="match status" value="1"/>
</dbReference>
<evidence type="ECO:0000256" key="5">
    <source>
        <dbReference type="ARBA" id="ARBA00022692"/>
    </source>
</evidence>
<organism evidence="15">
    <name type="scientific">Schlesneria paludicola</name>
    <dbReference type="NCBI Taxonomy" id="360056"/>
    <lineage>
        <taxon>Bacteria</taxon>
        <taxon>Pseudomonadati</taxon>
        <taxon>Planctomycetota</taxon>
        <taxon>Planctomycetia</taxon>
        <taxon>Planctomycetales</taxon>
        <taxon>Planctomycetaceae</taxon>
        <taxon>Schlesneria</taxon>
    </lineage>
</organism>
<evidence type="ECO:0000313" key="15">
    <source>
        <dbReference type="EMBL" id="HGT38060.1"/>
    </source>
</evidence>
<feature type="domain" description="Peptidase M50" evidence="14">
    <location>
        <begin position="50"/>
        <end position="202"/>
    </location>
</feature>
<keyword evidence="12" id="KW-0175">Coiled coil</keyword>
<keyword evidence="8" id="KW-0862">Zinc</keyword>
<keyword evidence="11 13" id="KW-0472">Membrane</keyword>
<dbReference type="PANTHER" id="PTHR39188:SF3">
    <property type="entry name" value="STAGE IV SPORULATION PROTEIN FB"/>
    <property type="match status" value="1"/>
</dbReference>
<feature type="transmembrane region" description="Helical" evidence="13">
    <location>
        <begin position="147"/>
        <end position="167"/>
    </location>
</feature>
<comment type="similarity">
    <text evidence="3">Belongs to the peptidase M50B family.</text>
</comment>
<feature type="coiled-coil region" evidence="12">
    <location>
        <begin position="273"/>
        <end position="334"/>
    </location>
</feature>
<feature type="transmembrane region" description="Helical" evidence="13">
    <location>
        <begin position="211"/>
        <end position="229"/>
    </location>
</feature>
<dbReference type="AlphaFoldDB" id="A0A7C4QLP4"/>
<evidence type="ECO:0000256" key="10">
    <source>
        <dbReference type="ARBA" id="ARBA00023049"/>
    </source>
</evidence>
<comment type="subcellular location">
    <subcellularLocation>
        <location evidence="2">Membrane</location>
        <topology evidence="2">Multi-pass membrane protein</topology>
    </subcellularLocation>
</comment>
<keyword evidence="6" id="KW-0479">Metal-binding</keyword>
<evidence type="ECO:0000256" key="1">
    <source>
        <dbReference type="ARBA" id="ARBA00001947"/>
    </source>
</evidence>
<proteinExistence type="inferred from homology"/>
<keyword evidence="4" id="KW-0645">Protease</keyword>
<sequence>MTDRLPALYLSFPVGRLFGTQVRVSVLFLAVGVVFGLRFGWHLGTLLTGLFFLSILLHEFGHVALARWTGGLADEVLLWPLGGLALVQPAPRWASQVSTILGGPLVNLLLCLLMFPGFYAPEMLWGVLNPFQLPVAEWSAARWWHDLLLLGFCVNWVLLLLNLLPVFPLDGGQLVQVLLSVHYPGEVVFRVSQLLGNAVGMLLFVCGLGFGWLWVLALGAILLLLNLALSLPGSSGEAYDESFLGYDFSQGYTSLERSHRSERPVGWFDQWKQRRREERLAREARRRAELEQQLDFLLAKVHAGGLQSLTSAEKRLLRRASEELRDRARRTSRED</sequence>
<evidence type="ECO:0000259" key="14">
    <source>
        <dbReference type="Pfam" id="PF02163"/>
    </source>
</evidence>
<evidence type="ECO:0000256" key="2">
    <source>
        <dbReference type="ARBA" id="ARBA00004141"/>
    </source>
</evidence>
<evidence type="ECO:0000256" key="8">
    <source>
        <dbReference type="ARBA" id="ARBA00022833"/>
    </source>
</evidence>
<dbReference type="GO" id="GO:0016020">
    <property type="term" value="C:membrane"/>
    <property type="evidence" value="ECO:0007669"/>
    <property type="project" value="UniProtKB-SubCell"/>
</dbReference>
<evidence type="ECO:0000256" key="12">
    <source>
        <dbReference type="SAM" id="Coils"/>
    </source>
</evidence>
<keyword evidence="7" id="KW-0378">Hydrolase</keyword>
<feature type="transmembrane region" description="Helical" evidence="13">
    <location>
        <begin position="106"/>
        <end position="127"/>
    </location>
</feature>
<accession>A0A7C4QLP4</accession>
<evidence type="ECO:0000256" key="4">
    <source>
        <dbReference type="ARBA" id="ARBA00022670"/>
    </source>
</evidence>
<evidence type="ECO:0000256" key="6">
    <source>
        <dbReference type="ARBA" id="ARBA00022723"/>
    </source>
</evidence>
<feature type="transmembrane region" description="Helical" evidence="13">
    <location>
        <begin position="20"/>
        <end position="39"/>
    </location>
</feature>
<gene>
    <name evidence="15" type="ORF">ENS64_02145</name>
</gene>
<dbReference type="GO" id="GO:0008237">
    <property type="term" value="F:metallopeptidase activity"/>
    <property type="evidence" value="ECO:0007669"/>
    <property type="project" value="UniProtKB-KW"/>
</dbReference>
<keyword evidence="9 13" id="KW-1133">Transmembrane helix</keyword>
<dbReference type="InterPro" id="IPR008915">
    <property type="entry name" value="Peptidase_M50"/>
</dbReference>
<evidence type="ECO:0000256" key="13">
    <source>
        <dbReference type="SAM" id="Phobius"/>
    </source>
</evidence>
<protein>
    <recommendedName>
        <fullName evidence="14">Peptidase M50 domain-containing protein</fullName>
    </recommendedName>
</protein>
<evidence type="ECO:0000256" key="7">
    <source>
        <dbReference type="ARBA" id="ARBA00022801"/>
    </source>
</evidence>
<evidence type="ECO:0000256" key="3">
    <source>
        <dbReference type="ARBA" id="ARBA00007931"/>
    </source>
</evidence>
<comment type="cofactor">
    <cofactor evidence="1">
        <name>Zn(2+)</name>
        <dbReference type="ChEBI" id="CHEBI:29105"/>
    </cofactor>
</comment>
<evidence type="ECO:0000256" key="11">
    <source>
        <dbReference type="ARBA" id="ARBA00023136"/>
    </source>
</evidence>
<reference evidence="15" key="1">
    <citation type="journal article" date="2020" name="mSystems">
        <title>Genome- and Community-Level Interaction Insights into Carbon Utilization and Element Cycling Functions of Hydrothermarchaeota in Hydrothermal Sediment.</title>
        <authorList>
            <person name="Zhou Z."/>
            <person name="Liu Y."/>
            <person name="Xu W."/>
            <person name="Pan J."/>
            <person name="Luo Z.H."/>
            <person name="Li M."/>
        </authorList>
    </citation>
    <scope>NUCLEOTIDE SEQUENCE [LARGE SCALE GENOMIC DNA]</scope>
    <source>
        <strain evidence="15">SpSt-508</strain>
    </source>
</reference>
<name>A0A7C4QLP4_9PLAN</name>
<comment type="caution">
    <text evidence="15">The sequence shown here is derived from an EMBL/GenBank/DDBJ whole genome shotgun (WGS) entry which is preliminary data.</text>
</comment>
<keyword evidence="5 13" id="KW-0812">Transmembrane</keyword>
<dbReference type="EMBL" id="DSVQ01000005">
    <property type="protein sequence ID" value="HGT38060.1"/>
    <property type="molecule type" value="Genomic_DNA"/>
</dbReference>
<dbReference type="GO" id="GO:0006508">
    <property type="term" value="P:proteolysis"/>
    <property type="evidence" value="ECO:0007669"/>
    <property type="project" value="UniProtKB-KW"/>
</dbReference>
<feature type="transmembrane region" description="Helical" evidence="13">
    <location>
        <begin position="46"/>
        <end position="65"/>
    </location>
</feature>
<dbReference type="GO" id="GO:0046872">
    <property type="term" value="F:metal ion binding"/>
    <property type="evidence" value="ECO:0007669"/>
    <property type="project" value="UniProtKB-KW"/>
</dbReference>
<evidence type="ECO:0000256" key="9">
    <source>
        <dbReference type="ARBA" id="ARBA00022989"/>
    </source>
</evidence>
<dbReference type="PANTHER" id="PTHR39188">
    <property type="entry name" value="MEMBRANE-ASSOCIATED ZINC METALLOPROTEASE M50B"/>
    <property type="match status" value="1"/>
</dbReference>
<keyword evidence="10" id="KW-0482">Metalloprotease</keyword>